<gene>
    <name evidence="3" type="ORF">Bealeia1_00474</name>
</gene>
<evidence type="ECO:0000313" key="3">
    <source>
        <dbReference type="EMBL" id="WVX66298.1"/>
    </source>
</evidence>
<dbReference type="EMBL" id="CP133270">
    <property type="protein sequence ID" value="WVX66298.1"/>
    <property type="molecule type" value="Genomic_DNA"/>
</dbReference>
<dbReference type="Pfam" id="PF02604">
    <property type="entry name" value="PhdYeFM_antitox"/>
    <property type="match status" value="1"/>
</dbReference>
<dbReference type="SUPFAM" id="SSF143120">
    <property type="entry name" value="YefM-like"/>
    <property type="match status" value="1"/>
</dbReference>
<dbReference type="RefSeq" id="WP_331255181.1">
    <property type="nucleotide sequence ID" value="NZ_CP133270.1"/>
</dbReference>
<organism evidence="3 4">
    <name type="scientific">Candidatus Bealeia paramacronuclearis</name>
    <dbReference type="NCBI Taxonomy" id="1921001"/>
    <lineage>
        <taxon>Bacteria</taxon>
        <taxon>Pseudomonadati</taxon>
        <taxon>Pseudomonadota</taxon>
        <taxon>Alphaproteobacteria</taxon>
        <taxon>Holosporales</taxon>
        <taxon>Holosporaceae</taxon>
        <taxon>Candidatus Bealeia</taxon>
    </lineage>
</organism>
<evidence type="ECO:0000313" key="4">
    <source>
        <dbReference type="Proteomes" id="UP001330434"/>
    </source>
</evidence>
<sequence>MEIYQASKARENLYKLIDFVATSHEPVYILGKRNKAVMIAEEDYRTLIEALHIVSVPGIRDSILEARNTPLQHYREELEWE</sequence>
<reference evidence="3 4" key="1">
    <citation type="journal article" date="2024" name="Environ. Microbiol.">
        <title>Novel evolutionary insights on the interactions of the Holosporales (Alphaproteobacteria) with eukaryotic hosts from comparative genomics.</title>
        <authorList>
            <person name="Giovannini M."/>
            <person name="Petroni G."/>
            <person name="Castelli M."/>
        </authorList>
    </citation>
    <scope>NUCLEOTIDE SEQUENCE [LARGE SCALE GENOMIC DNA]</scope>
    <source>
        <strain evidence="3 4">US_Bl 15I1</strain>
    </source>
</reference>
<protein>
    <recommendedName>
        <fullName evidence="2">Antitoxin</fullName>
    </recommendedName>
</protein>
<evidence type="ECO:0000256" key="2">
    <source>
        <dbReference type="RuleBase" id="RU362080"/>
    </source>
</evidence>
<evidence type="ECO:0000256" key="1">
    <source>
        <dbReference type="ARBA" id="ARBA00009981"/>
    </source>
</evidence>
<comment type="similarity">
    <text evidence="1 2">Belongs to the phD/YefM antitoxin family.</text>
</comment>
<dbReference type="InterPro" id="IPR036165">
    <property type="entry name" value="YefM-like_sf"/>
</dbReference>
<comment type="function">
    <text evidence="2">Antitoxin component of a type II toxin-antitoxin (TA) system.</text>
</comment>
<proteinExistence type="inferred from homology"/>
<accession>A0ABZ2C3N6</accession>
<keyword evidence="4" id="KW-1185">Reference proteome</keyword>
<dbReference type="InterPro" id="IPR006442">
    <property type="entry name" value="Antitoxin_Phd/YefM"/>
</dbReference>
<name>A0ABZ2C3N6_9PROT</name>
<dbReference type="Proteomes" id="UP001330434">
    <property type="component" value="Chromosome"/>
</dbReference>
<dbReference type="Gene3D" id="3.40.1620.10">
    <property type="entry name" value="YefM-like domain"/>
    <property type="match status" value="1"/>
</dbReference>